<sequence length="330" mass="37541">MSIREQVFEMPITARDLWWEITKDCLPDTRFTGTFYVPPTNHGVYPDNRDVIVSADDLSNIHPRIPEVFAIGAICYGEELISIPMDDGEPDVNDPETLVSPYFTYQPELPGLKKLHIIPESTTSNFDHSLFCLVDFDCAIDHLNARRIINTLSKSRFGNWSLLDSGGSYHLVLDNRGFNAGQLIQTYAELIQLFSPDSSIVNRNVTELFAQDITLGSELIDIPFGDTMIRDQEMIRQACYRVLQDFRHPDTPNDGRPTFFLDIRFIAHAILQILKFYNGNTDSFGTLRITAGKNYSSPPVLIARSIEHQVALYKYSQAPFVRLQQRLPGF</sequence>
<proteinExistence type="predicted"/>
<evidence type="ECO:0000313" key="1">
    <source>
        <dbReference type="EMBL" id="PIU73430.1"/>
    </source>
</evidence>
<organism evidence="1 2">
    <name type="scientific">Candidatus Shapirobacteria bacterium CG06_land_8_20_14_3_00_40_12</name>
    <dbReference type="NCBI Taxonomy" id="1974881"/>
    <lineage>
        <taxon>Bacteria</taxon>
        <taxon>Candidatus Shapironibacteriota</taxon>
    </lineage>
</organism>
<dbReference type="EMBL" id="PEWA01000027">
    <property type="protein sequence ID" value="PIU73430.1"/>
    <property type="molecule type" value="Genomic_DNA"/>
</dbReference>
<name>A0A2M7AS52_9BACT</name>
<dbReference type="AlphaFoldDB" id="A0A2M7AS52"/>
<evidence type="ECO:0000313" key="2">
    <source>
        <dbReference type="Proteomes" id="UP000231407"/>
    </source>
</evidence>
<gene>
    <name evidence="1" type="ORF">COS78_02250</name>
</gene>
<comment type="caution">
    <text evidence="1">The sequence shown here is derived from an EMBL/GenBank/DDBJ whole genome shotgun (WGS) entry which is preliminary data.</text>
</comment>
<accession>A0A2M7AS52</accession>
<dbReference type="Proteomes" id="UP000231407">
    <property type="component" value="Unassembled WGS sequence"/>
</dbReference>
<reference evidence="2" key="1">
    <citation type="submission" date="2017-09" db="EMBL/GenBank/DDBJ databases">
        <title>Depth-based differentiation of microbial function through sediment-hosted aquifers and enrichment of novel symbionts in the deep terrestrial subsurface.</title>
        <authorList>
            <person name="Probst A.J."/>
            <person name="Ladd B."/>
            <person name="Jarett J.K."/>
            <person name="Geller-Mcgrath D.E."/>
            <person name="Sieber C.M.K."/>
            <person name="Emerson J.B."/>
            <person name="Anantharaman K."/>
            <person name="Thomas B.C."/>
            <person name="Malmstrom R."/>
            <person name="Stieglmeier M."/>
            <person name="Klingl A."/>
            <person name="Woyke T."/>
            <person name="Ryan C.M."/>
            <person name="Banfield J.F."/>
        </authorList>
    </citation>
    <scope>NUCLEOTIDE SEQUENCE [LARGE SCALE GENOMIC DNA]</scope>
</reference>
<protein>
    <submittedName>
        <fullName evidence="1">Uncharacterized protein</fullName>
    </submittedName>
</protein>